<dbReference type="AlphaFoldDB" id="A0A5J4WX53"/>
<proteinExistence type="predicted"/>
<name>A0A5J4WX53_9EUKA</name>
<comment type="caution">
    <text evidence="2">The sequence shown here is derived from an EMBL/GenBank/DDBJ whole genome shotgun (WGS) entry which is preliminary data.</text>
</comment>
<feature type="compositionally biased region" description="Acidic residues" evidence="1">
    <location>
        <begin position="91"/>
        <end position="107"/>
    </location>
</feature>
<evidence type="ECO:0000313" key="2">
    <source>
        <dbReference type="EMBL" id="KAA6398859.1"/>
    </source>
</evidence>
<feature type="region of interest" description="Disordered" evidence="1">
    <location>
        <begin position="78"/>
        <end position="107"/>
    </location>
</feature>
<organism evidence="2 3">
    <name type="scientific">Streblomastix strix</name>
    <dbReference type="NCBI Taxonomy" id="222440"/>
    <lineage>
        <taxon>Eukaryota</taxon>
        <taxon>Metamonada</taxon>
        <taxon>Preaxostyla</taxon>
        <taxon>Oxymonadida</taxon>
        <taxon>Streblomastigidae</taxon>
        <taxon>Streblomastix</taxon>
    </lineage>
</organism>
<dbReference type="EMBL" id="SNRW01000867">
    <property type="protein sequence ID" value="KAA6398859.1"/>
    <property type="molecule type" value="Genomic_DNA"/>
</dbReference>
<accession>A0A5J4WX53</accession>
<sequence length="107" mass="12170">MIVVPCRILLGCKAISDFFDALSFLLKTDNLKRCKFSNRVAEGIQSNLRIYGTLLVSTATSAYQRHQVVQKLYFQRKQGTSSESSKQSVCEQDDELDELDEDNELDD</sequence>
<dbReference type="Proteomes" id="UP000324800">
    <property type="component" value="Unassembled WGS sequence"/>
</dbReference>
<feature type="compositionally biased region" description="Polar residues" evidence="1">
    <location>
        <begin position="78"/>
        <end position="90"/>
    </location>
</feature>
<gene>
    <name evidence="2" type="ORF">EZS28_005614</name>
</gene>
<evidence type="ECO:0000313" key="3">
    <source>
        <dbReference type="Proteomes" id="UP000324800"/>
    </source>
</evidence>
<reference evidence="2 3" key="1">
    <citation type="submission" date="2019-03" db="EMBL/GenBank/DDBJ databases">
        <title>Single cell metagenomics reveals metabolic interactions within the superorganism composed of flagellate Streblomastix strix and complex community of Bacteroidetes bacteria on its surface.</title>
        <authorList>
            <person name="Treitli S.C."/>
            <person name="Kolisko M."/>
            <person name="Husnik F."/>
            <person name="Keeling P."/>
            <person name="Hampl V."/>
        </authorList>
    </citation>
    <scope>NUCLEOTIDE SEQUENCE [LARGE SCALE GENOMIC DNA]</scope>
    <source>
        <strain evidence="2">ST1C</strain>
    </source>
</reference>
<evidence type="ECO:0000256" key="1">
    <source>
        <dbReference type="SAM" id="MobiDB-lite"/>
    </source>
</evidence>
<protein>
    <submittedName>
        <fullName evidence="2">Uncharacterized protein</fullName>
    </submittedName>
</protein>